<evidence type="ECO:0000313" key="8">
    <source>
        <dbReference type="Proteomes" id="UP000078561"/>
    </source>
</evidence>
<dbReference type="OrthoDB" id="269405at2759"/>
<protein>
    <recommendedName>
        <fullName evidence="9">N-alpha-acetyltransferase 35, NatC auxiliary subunit</fullName>
    </recommendedName>
</protein>
<feature type="region of interest" description="Disordered" evidence="4">
    <location>
        <begin position="530"/>
        <end position="552"/>
    </location>
</feature>
<dbReference type="OMA" id="WILDRSF"/>
<organism evidence="7">
    <name type="scientific">Absidia glauca</name>
    <name type="common">Pin mould</name>
    <dbReference type="NCBI Taxonomy" id="4829"/>
    <lineage>
        <taxon>Eukaryota</taxon>
        <taxon>Fungi</taxon>
        <taxon>Fungi incertae sedis</taxon>
        <taxon>Mucoromycota</taxon>
        <taxon>Mucoromycotina</taxon>
        <taxon>Mucoromycetes</taxon>
        <taxon>Mucorales</taxon>
        <taxon>Cunninghamellaceae</taxon>
        <taxon>Absidia</taxon>
    </lineage>
</organism>
<evidence type="ECO:0000256" key="1">
    <source>
        <dbReference type="ARBA" id="ARBA00004496"/>
    </source>
</evidence>
<evidence type="ECO:0000259" key="6">
    <source>
        <dbReference type="Pfam" id="PF25789"/>
    </source>
</evidence>
<comment type="subcellular location">
    <subcellularLocation>
        <location evidence="1">Cytoplasm</location>
    </subcellularLocation>
</comment>
<feature type="domain" description="NAA35-like TPR repeats" evidence="6">
    <location>
        <begin position="317"/>
        <end position="718"/>
    </location>
</feature>
<proteinExistence type="inferred from homology"/>
<evidence type="ECO:0000259" key="5">
    <source>
        <dbReference type="Pfam" id="PF04112"/>
    </source>
</evidence>
<evidence type="ECO:0000256" key="3">
    <source>
        <dbReference type="ARBA" id="ARBA00022490"/>
    </source>
</evidence>
<dbReference type="PANTHER" id="PTHR21373:SF0">
    <property type="entry name" value="N-ALPHA-ACETYLTRANSFERASE 35, NATC AUXILIARY SUBUNIT"/>
    <property type="match status" value="1"/>
</dbReference>
<evidence type="ECO:0000256" key="2">
    <source>
        <dbReference type="ARBA" id="ARBA00006289"/>
    </source>
</evidence>
<accession>A0A163LR24</accession>
<dbReference type="FunCoup" id="A0A163LR24">
    <property type="interactions" value="590"/>
</dbReference>
<dbReference type="PANTHER" id="PTHR21373">
    <property type="entry name" value="GLUCOSE REPRESSIBLE PROTEIN MAK10"/>
    <property type="match status" value="1"/>
</dbReference>
<dbReference type="Proteomes" id="UP000078561">
    <property type="component" value="Unassembled WGS sequence"/>
</dbReference>
<dbReference type="AlphaFoldDB" id="A0A163LR24"/>
<dbReference type="InterPro" id="IPR007244">
    <property type="entry name" value="Naa35_N"/>
</dbReference>
<dbReference type="STRING" id="4829.A0A163LR24"/>
<evidence type="ECO:0008006" key="9">
    <source>
        <dbReference type="Google" id="ProtNLM"/>
    </source>
</evidence>
<dbReference type="Pfam" id="PF04112">
    <property type="entry name" value="Mak10"/>
    <property type="match status" value="1"/>
</dbReference>
<evidence type="ECO:0000313" key="7">
    <source>
        <dbReference type="EMBL" id="SAL95688.1"/>
    </source>
</evidence>
<sequence length="722" mass="82532">MNQFPIRDIRNAISGMNINDTSPGKTQGMGDSSFLAPWKDITTFLDEATQEMKEGELIHLQSFTLFDAMSAIEIMDPRMDTGMVVEGTEPKGSEYDIKQVLGPLQVLWIMDRLLACEMAWLSGHSLAQTVYTCIYFHHVRYLHDQSPPPSPKTDNLDLLMQAVFRAYILGSVKCCHHIWNEMVSGNIYEAALHMLEVYMDSNKSQVLEAIYQRLLSRQLFLQSLLYLAQPQCTHVNEAQKTLTQLNQHLDPASIIFTTLDLGQEVKGAFDPNINRKLTSQAPPRTVSLQTHQQSYEGFLQITKRLESICTISRFLSLSSTKLPSAAPLMNYFARFAGDTPYPDAFSRSKLNSLFYSDGYIFGTCPVTTLVTASIFDYVQPPRHWFRPSLPGDPQPLADAKLSLHRFLDQNVALPFVDFFKIQCHNRARQRRILCKILGEWEAIQDEALHLDKKFQDAEMSLAGEDEAKQTQALQTKYYFSIWAYNIKMKMMELILLLGFELDLYGDCEYTTIYWYYWYLQSVLDRCYERPDDSSDQPKRQQHISSSSPSNDEYGSVAHNHYAHQLNSVKKDISIGTFKLLLAAKKTGQWKLQQLRFDDPETRFNHRLKPFITLTSPPFQGYDRFLQDSATDHLTSNTLLNAAAEDFSAAKKVLEGLIREPMTTSRTELSHDSSQKALLSMVKTCVANSIVIQQLLKQGDHPDAKAVLAFKYHPWWPIVQLVK</sequence>
<name>A0A163LR24_ABSGL</name>
<dbReference type="GO" id="GO:0031417">
    <property type="term" value="C:NatC complex"/>
    <property type="evidence" value="ECO:0007669"/>
    <property type="project" value="InterPro"/>
</dbReference>
<evidence type="ECO:0000256" key="4">
    <source>
        <dbReference type="SAM" id="MobiDB-lite"/>
    </source>
</evidence>
<dbReference type="Pfam" id="PF25789">
    <property type="entry name" value="TPR_NAA35"/>
    <property type="match status" value="1"/>
</dbReference>
<reference evidence="7" key="1">
    <citation type="submission" date="2016-04" db="EMBL/GenBank/DDBJ databases">
        <authorList>
            <person name="Evans L.H."/>
            <person name="Alamgir A."/>
            <person name="Owens N."/>
            <person name="Weber N.D."/>
            <person name="Virtaneva K."/>
            <person name="Barbian K."/>
            <person name="Babar A."/>
            <person name="Rosenke K."/>
        </authorList>
    </citation>
    <scope>NUCLEOTIDE SEQUENCE [LARGE SCALE GENOMIC DNA]</scope>
    <source>
        <strain evidence="7">CBS 101.48</strain>
    </source>
</reference>
<dbReference type="EMBL" id="LT550481">
    <property type="protein sequence ID" value="SAL95688.1"/>
    <property type="molecule type" value="Genomic_DNA"/>
</dbReference>
<dbReference type="InParanoid" id="A0A163LR24"/>
<keyword evidence="3" id="KW-0963">Cytoplasm</keyword>
<dbReference type="InterPro" id="IPR057983">
    <property type="entry name" value="NAA35-like_N"/>
</dbReference>
<gene>
    <name evidence="7" type="primary">ABSGL_01029.1 scaffold 1223</name>
</gene>
<comment type="similarity">
    <text evidence="2">Belongs to the MAK10 family.</text>
</comment>
<feature type="compositionally biased region" description="Polar residues" evidence="4">
    <location>
        <begin position="542"/>
        <end position="552"/>
    </location>
</feature>
<feature type="domain" description="NAA35-like N-terminal" evidence="5">
    <location>
        <begin position="54"/>
        <end position="189"/>
    </location>
</feature>
<dbReference type="InterPro" id="IPR057982">
    <property type="entry name" value="TPR_NAA35"/>
</dbReference>
<keyword evidence="8" id="KW-1185">Reference proteome</keyword>